<protein>
    <submittedName>
        <fullName evidence="1">RCG28586</fullName>
    </submittedName>
</protein>
<evidence type="ECO:0000313" key="2">
    <source>
        <dbReference type="Proteomes" id="UP000234681"/>
    </source>
</evidence>
<evidence type="ECO:0000313" key="1">
    <source>
        <dbReference type="EMBL" id="EDL82024.1"/>
    </source>
</evidence>
<dbReference type="EMBL" id="CH473952">
    <property type="protein sequence ID" value="EDL82024.1"/>
    <property type="molecule type" value="Genomic_DNA"/>
</dbReference>
<reference evidence="2" key="1">
    <citation type="submission" date="2005-09" db="EMBL/GenBank/DDBJ databases">
        <authorList>
            <person name="Mural R.J."/>
            <person name="Li P.W."/>
            <person name="Adams M.D."/>
            <person name="Amanatides P.G."/>
            <person name="Baden-Tillson H."/>
            <person name="Barnstead M."/>
            <person name="Chin S.H."/>
            <person name="Dew I."/>
            <person name="Evans C.A."/>
            <person name="Ferriera S."/>
            <person name="Flanigan M."/>
            <person name="Fosler C."/>
            <person name="Glodek A."/>
            <person name="Gu Z."/>
            <person name="Holt R.A."/>
            <person name="Jennings D."/>
            <person name="Kraft C.L."/>
            <person name="Lu F."/>
            <person name="Nguyen T."/>
            <person name="Nusskern D.R."/>
            <person name="Pfannkoch C.M."/>
            <person name="Sitter C."/>
            <person name="Sutton G.G."/>
            <person name="Venter J.C."/>
            <person name="Wang Z."/>
            <person name="Woodage T."/>
            <person name="Zheng X.H."/>
            <person name="Zhong F."/>
        </authorList>
    </citation>
    <scope>NUCLEOTIDE SEQUENCE [LARGE SCALE GENOMIC DNA]</scope>
    <source>
        <strain>BN</strain>
        <strain evidence="2">Sprague-Dawley</strain>
    </source>
</reference>
<organism evidence="1 2">
    <name type="scientific">Rattus norvegicus</name>
    <name type="common">Rat</name>
    <dbReference type="NCBI Taxonomy" id="10116"/>
    <lineage>
        <taxon>Eukaryota</taxon>
        <taxon>Metazoa</taxon>
        <taxon>Chordata</taxon>
        <taxon>Craniata</taxon>
        <taxon>Vertebrata</taxon>
        <taxon>Euteleostomi</taxon>
        <taxon>Mammalia</taxon>
        <taxon>Eutheria</taxon>
        <taxon>Euarchontoglires</taxon>
        <taxon>Glires</taxon>
        <taxon>Rodentia</taxon>
        <taxon>Myomorpha</taxon>
        <taxon>Muroidea</taxon>
        <taxon>Muridae</taxon>
        <taxon>Murinae</taxon>
        <taxon>Rattus</taxon>
    </lineage>
</organism>
<dbReference type="Proteomes" id="UP000234681">
    <property type="component" value="Chromosome 2"/>
</dbReference>
<name>A6HV88_RAT</name>
<proteinExistence type="predicted"/>
<accession>A6HV88</accession>
<sequence length="68" mass="7749">MIKISQATDSSWRRKSWCSSGIWPVRVAFAQWMPHTHSSHCAERVIKEKEKKEETMTLTGDKVGSGKS</sequence>
<gene>
    <name evidence="1" type="ORF">rCG_28586</name>
</gene>
<dbReference type="AlphaFoldDB" id="A6HV88"/>